<sequence length="147" mass="15805">MQDATTFGDEKKPEDKNAGQDSALIEGINAPVSEVKSESDSPSNENTNNQDSNNADKEDTKDPVNAEKEITDGSAKKPVEEERKEAKQESPAEDSKSKSSFSHSTVSSSGADDVADSLETEQVVVFKLENEEYAAPILTVQEIIPTG</sequence>
<dbReference type="Proteomes" id="UP000033869">
    <property type="component" value="Unassembled WGS sequence"/>
</dbReference>
<feature type="non-terminal residue" evidence="3">
    <location>
        <position position="147"/>
    </location>
</feature>
<evidence type="ECO:0000313" key="3">
    <source>
        <dbReference type="EMBL" id="KKS08535.1"/>
    </source>
</evidence>
<dbReference type="GO" id="GO:0007165">
    <property type="term" value="P:signal transduction"/>
    <property type="evidence" value="ECO:0007669"/>
    <property type="project" value="InterPro"/>
</dbReference>
<dbReference type="AlphaFoldDB" id="A0A0G0W6F4"/>
<accession>A0A0G0W6F4</accession>
<proteinExistence type="predicted"/>
<dbReference type="EMBL" id="LCBL01000010">
    <property type="protein sequence ID" value="KKS08535.1"/>
    <property type="molecule type" value="Genomic_DNA"/>
</dbReference>
<feature type="compositionally biased region" description="Basic and acidic residues" evidence="1">
    <location>
        <begin position="8"/>
        <end position="18"/>
    </location>
</feature>
<evidence type="ECO:0000259" key="2">
    <source>
        <dbReference type="PROSITE" id="PS50851"/>
    </source>
</evidence>
<comment type="caution">
    <text evidence="3">The sequence shown here is derived from an EMBL/GenBank/DDBJ whole genome shotgun (WGS) entry which is preliminary data.</text>
</comment>
<dbReference type="GO" id="GO:0006935">
    <property type="term" value="P:chemotaxis"/>
    <property type="evidence" value="ECO:0007669"/>
    <property type="project" value="InterPro"/>
</dbReference>
<feature type="compositionally biased region" description="Low complexity" evidence="1">
    <location>
        <begin position="98"/>
        <end position="112"/>
    </location>
</feature>
<reference evidence="3 4" key="1">
    <citation type="journal article" date="2015" name="Nature">
        <title>rRNA introns, odd ribosomes, and small enigmatic genomes across a large radiation of phyla.</title>
        <authorList>
            <person name="Brown C.T."/>
            <person name="Hug L.A."/>
            <person name="Thomas B.C."/>
            <person name="Sharon I."/>
            <person name="Castelle C.J."/>
            <person name="Singh A."/>
            <person name="Wilkins M.J."/>
            <person name="Williams K.H."/>
            <person name="Banfield J.F."/>
        </authorList>
    </citation>
    <scope>NUCLEOTIDE SEQUENCE [LARGE SCALE GENOMIC DNA]</scope>
</reference>
<feature type="compositionally biased region" description="Low complexity" evidence="1">
    <location>
        <begin position="44"/>
        <end position="53"/>
    </location>
</feature>
<gene>
    <name evidence="3" type="ORF">UU65_C0010G0007</name>
</gene>
<protein>
    <recommendedName>
        <fullName evidence="2">CheW-like domain-containing protein</fullName>
    </recommendedName>
</protein>
<evidence type="ECO:0000256" key="1">
    <source>
        <dbReference type="SAM" id="MobiDB-lite"/>
    </source>
</evidence>
<feature type="region of interest" description="Disordered" evidence="1">
    <location>
        <begin position="1"/>
        <end position="116"/>
    </location>
</feature>
<dbReference type="InterPro" id="IPR002545">
    <property type="entry name" value="CheW-lke_dom"/>
</dbReference>
<dbReference type="PROSITE" id="PS50851">
    <property type="entry name" value="CHEW"/>
    <property type="match status" value="1"/>
</dbReference>
<name>A0A0G0W6F4_UNCC2</name>
<organism evidence="3 4">
    <name type="scientific">candidate division CPR2 bacterium GW2011_GWC1_41_48</name>
    <dbReference type="NCBI Taxonomy" id="1618344"/>
    <lineage>
        <taxon>Bacteria</taxon>
        <taxon>Bacteria division CPR2</taxon>
    </lineage>
</organism>
<feature type="compositionally biased region" description="Basic and acidic residues" evidence="1">
    <location>
        <begin position="54"/>
        <end position="97"/>
    </location>
</feature>
<feature type="domain" description="CheW-like" evidence="2">
    <location>
        <begin position="120"/>
        <end position="147"/>
    </location>
</feature>
<evidence type="ECO:0000313" key="4">
    <source>
        <dbReference type="Proteomes" id="UP000033869"/>
    </source>
</evidence>